<reference evidence="4 5" key="1">
    <citation type="submission" date="2022-08" db="EMBL/GenBank/DDBJ databases">
        <title>Reclassification of Massilia species as members of the genera Telluria, Duganella, Pseudoduganella, Mokoshia gen. nov. and Zemynaea gen. nov. using orthogonal and non-orthogonal genome-based approaches.</title>
        <authorList>
            <person name="Bowman J.P."/>
        </authorList>
    </citation>
    <scope>NUCLEOTIDE SEQUENCE [LARGE SCALE GENOMIC DNA]</scope>
    <source>
        <strain evidence="4 5">JCM 31661</strain>
    </source>
</reference>
<evidence type="ECO:0000256" key="1">
    <source>
        <dbReference type="ARBA" id="ARBA00022801"/>
    </source>
</evidence>
<dbReference type="EMBL" id="JANUHA010000011">
    <property type="protein sequence ID" value="MCS0597940.1"/>
    <property type="molecule type" value="Genomic_DNA"/>
</dbReference>
<organism evidence="4 5">
    <name type="scientific">Massilia agri</name>
    <dbReference type="NCBI Taxonomy" id="1886785"/>
    <lineage>
        <taxon>Bacteria</taxon>
        <taxon>Pseudomonadati</taxon>
        <taxon>Pseudomonadota</taxon>
        <taxon>Betaproteobacteria</taxon>
        <taxon>Burkholderiales</taxon>
        <taxon>Oxalobacteraceae</taxon>
        <taxon>Telluria group</taxon>
        <taxon>Massilia</taxon>
    </lineage>
</organism>
<protein>
    <submittedName>
        <fullName evidence="4">Alpha/beta hydrolase</fullName>
    </submittedName>
</protein>
<keyword evidence="5" id="KW-1185">Reference proteome</keyword>
<sequence>MRAFSTRPAALLLAMLAGFSGAPAALAFDAKAENPRFKLLRDQGFRIQPDIDYLTASGKELKLDIYRPAGSEAKALPVVLYFHGGGWVAGSRERAAWSALPFLHMGFAVVNVSYRLANVALAPAAVEDTLCALQWVGINAKKYGFDVNKVVTSGDSAGGHLALATAMIPSDSPFTNQCAANEPTWSGPYTNAAPKVAAVVNWYGITDVADMLQGPNIRSYAVAWFGSMPGREALAKSLSPLSHVRPDGPAVYTIHGDADPLVPYAHGVRLKAALDKAGVKNVLHTIPGGGHGGFKLEQVKGAYKGMQGFLHELGLAPKAP</sequence>
<dbReference type="InterPro" id="IPR050300">
    <property type="entry name" value="GDXG_lipolytic_enzyme"/>
</dbReference>
<gene>
    <name evidence="4" type="ORF">NX780_16445</name>
</gene>
<dbReference type="Proteomes" id="UP001206572">
    <property type="component" value="Unassembled WGS sequence"/>
</dbReference>
<keyword evidence="1 4" id="KW-0378">Hydrolase</keyword>
<dbReference type="Pfam" id="PF20434">
    <property type="entry name" value="BD-FAE"/>
    <property type="match status" value="1"/>
</dbReference>
<dbReference type="Gene3D" id="3.40.50.1820">
    <property type="entry name" value="alpha/beta hydrolase"/>
    <property type="match status" value="1"/>
</dbReference>
<dbReference type="InterPro" id="IPR049492">
    <property type="entry name" value="BD-FAE-like_dom"/>
</dbReference>
<comment type="caution">
    <text evidence="4">The sequence shown here is derived from an EMBL/GenBank/DDBJ whole genome shotgun (WGS) entry which is preliminary data.</text>
</comment>
<keyword evidence="2" id="KW-0732">Signal</keyword>
<feature type="signal peptide" evidence="2">
    <location>
        <begin position="1"/>
        <end position="27"/>
    </location>
</feature>
<evidence type="ECO:0000313" key="5">
    <source>
        <dbReference type="Proteomes" id="UP001206572"/>
    </source>
</evidence>
<accession>A0ABT2ANY5</accession>
<dbReference type="PANTHER" id="PTHR48081">
    <property type="entry name" value="AB HYDROLASE SUPERFAMILY PROTEIN C4A8.06C"/>
    <property type="match status" value="1"/>
</dbReference>
<name>A0ABT2ANY5_9BURK</name>
<evidence type="ECO:0000259" key="3">
    <source>
        <dbReference type="Pfam" id="PF20434"/>
    </source>
</evidence>
<dbReference type="RefSeq" id="WP_258828951.1">
    <property type="nucleotide sequence ID" value="NZ_JANUHA010000011.1"/>
</dbReference>
<evidence type="ECO:0000256" key="2">
    <source>
        <dbReference type="SAM" id="SignalP"/>
    </source>
</evidence>
<proteinExistence type="predicted"/>
<dbReference type="SUPFAM" id="SSF53474">
    <property type="entry name" value="alpha/beta-Hydrolases"/>
    <property type="match status" value="1"/>
</dbReference>
<feature type="domain" description="BD-FAE-like" evidence="3">
    <location>
        <begin position="63"/>
        <end position="274"/>
    </location>
</feature>
<feature type="chain" id="PRO_5047293633" evidence="2">
    <location>
        <begin position="28"/>
        <end position="320"/>
    </location>
</feature>
<dbReference type="InterPro" id="IPR029058">
    <property type="entry name" value="AB_hydrolase_fold"/>
</dbReference>
<evidence type="ECO:0000313" key="4">
    <source>
        <dbReference type="EMBL" id="MCS0597940.1"/>
    </source>
</evidence>
<dbReference type="GO" id="GO:0016787">
    <property type="term" value="F:hydrolase activity"/>
    <property type="evidence" value="ECO:0007669"/>
    <property type="project" value="UniProtKB-KW"/>
</dbReference>